<evidence type="ECO:0000313" key="2">
    <source>
        <dbReference type="EMBL" id="VVD60970.1"/>
    </source>
</evidence>
<feature type="region of interest" description="Disordered" evidence="1">
    <location>
        <begin position="18"/>
        <end position="80"/>
    </location>
</feature>
<sequence length="102" mass="10568">MLLYTNVTRCRMHAPETSWNRSGERTCGKATKGLSNVRTTPSNDTMAEARQSAQAGRMAPVATTGPVGCPVGEPPGGSTDTASTALLSICARICGDRVIDAG</sequence>
<dbReference type="Proteomes" id="UP000405357">
    <property type="component" value="Unassembled WGS sequence"/>
</dbReference>
<organism evidence="2 3">
    <name type="scientific">Pandoraea soli</name>
    <dbReference type="NCBI Taxonomy" id="2508293"/>
    <lineage>
        <taxon>Bacteria</taxon>
        <taxon>Pseudomonadati</taxon>
        <taxon>Pseudomonadota</taxon>
        <taxon>Betaproteobacteria</taxon>
        <taxon>Burkholderiales</taxon>
        <taxon>Burkholderiaceae</taxon>
        <taxon>Pandoraea</taxon>
    </lineage>
</organism>
<keyword evidence="3" id="KW-1185">Reference proteome</keyword>
<dbReference type="EMBL" id="CABPSG010000001">
    <property type="protein sequence ID" value="VVD60970.1"/>
    <property type="molecule type" value="Genomic_DNA"/>
</dbReference>
<feature type="compositionally biased region" description="Polar residues" evidence="1">
    <location>
        <begin position="33"/>
        <end position="45"/>
    </location>
</feature>
<comment type="caution">
    <text evidence="2">The sequence shown here is derived from an EMBL/GenBank/DDBJ whole genome shotgun (WGS) entry which is preliminary data.</text>
</comment>
<gene>
    <name evidence="2" type="ORF">PSO31014_00097</name>
</gene>
<reference evidence="2 3" key="1">
    <citation type="submission" date="2019-08" db="EMBL/GenBank/DDBJ databases">
        <authorList>
            <person name="Peeters C."/>
        </authorList>
    </citation>
    <scope>NUCLEOTIDE SEQUENCE [LARGE SCALE GENOMIC DNA]</scope>
    <source>
        <strain evidence="2 3">LMG 31014</strain>
    </source>
</reference>
<protein>
    <submittedName>
        <fullName evidence="2">Uncharacterized protein</fullName>
    </submittedName>
</protein>
<evidence type="ECO:0000313" key="3">
    <source>
        <dbReference type="Proteomes" id="UP000405357"/>
    </source>
</evidence>
<proteinExistence type="predicted"/>
<accession>A0ABY6VLB1</accession>
<evidence type="ECO:0000256" key="1">
    <source>
        <dbReference type="SAM" id="MobiDB-lite"/>
    </source>
</evidence>
<name>A0ABY6VLB1_9BURK</name>